<evidence type="ECO:0000256" key="1">
    <source>
        <dbReference type="SAM" id="SignalP"/>
    </source>
</evidence>
<sequence length="364" mass="39449">MMNAFFLMVVSLAFGAPSASASGGKLNVKAASAFHRNVNEAIATFQKHQVQPISTKEQNGKSSSNGHLRRHLAGMDEDETCEDDLVSCLDALSSCGDGDGSDPSYLYTQMANSCTLHKLDGSYELRTDDMDDETYQFSDRPFRIEETYTTMEFFESFDDIFASSPPNAVFTFVHSETDEFEGPLVAVQVDAMYTSATEDDDSKVTYTYVLEQSDSQADVVALEDFFEDGSDMITFEDCSIFIDSSSSCNPTAGYVYCASQGCVRPWEPNVNAECCNSIDGYAYLLGCAPTSTEGCCKSHTEPPTLSPTPTCVADGGYEYCADQGCVQPWDPSVTMECCNQLAGYEYLVGCAPTSTQGCCSSPGS</sequence>
<evidence type="ECO:0000313" key="2">
    <source>
        <dbReference type="EMBL" id="CAB9503459.1"/>
    </source>
</evidence>
<keyword evidence="3" id="KW-1185">Reference proteome</keyword>
<dbReference type="OrthoDB" id="10299369at2759"/>
<comment type="caution">
    <text evidence="2">The sequence shown here is derived from an EMBL/GenBank/DDBJ whole genome shotgun (WGS) entry which is preliminary data.</text>
</comment>
<feature type="chain" id="PRO_5040200732" evidence="1">
    <location>
        <begin position="22"/>
        <end position="364"/>
    </location>
</feature>
<organism evidence="2 3">
    <name type="scientific">Seminavis robusta</name>
    <dbReference type="NCBI Taxonomy" id="568900"/>
    <lineage>
        <taxon>Eukaryota</taxon>
        <taxon>Sar</taxon>
        <taxon>Stramenopiles</taxon>
        <taxon>Ochrophyta</taxon>
        <taxon>Bacillariophyta</taxon>
        <taxon>Bacillariophyceae</taxon>
        <taxon>Bacillariophycidae</taxon>
        <taxon>Naviculales</taxon>
        <taxon>Naviculaceae</taxon>
        <taxon>Seminavis</taxon>
    </lineage>
</organism>
<dbReference type="Proteomes" id="UP001153069">
    <property type="component" value="Unassembled WGS sequence"/>
</dbReference>
<keyword evidence="1" id="KW-0732">Signal</keyword>
<accession>A0A9N8DMJ6</accession>
<evidence type="ECO:0000313" key="3">
    <source>
        <dbReference type="Proteomes" id="UP001153069"/>
    </source>
</evidence>
<gene>
    <name evidence="2" type="ORF">SEMRO_166_G074210.1</name>
</gene>
<protein>
    <submittedName>
        <fullName evidence="2">Uncharacterized protein</fullName>
    </submittedName>
</protein>
<dbReference type="AlphaFoldDB" id="A0A9N8DMJ6"/>
<name>A0A9N8DMJ6_9STRA</name>
<dbReference type="EMBL" id="CAICTM010000165">
    <property type="protein sequence ID" value="CAB9503459.1"/>
    <property type="molecule type" value="Genomic_DNA"/>
</dbReference>
<feature type="signal peptide" evidence="1">
    <location>
        <begin position="1"/>
        <end position="21"/>
    </location>
</feature>
<reference evidence="2" key="1">
    <citation type="submission" date="2020-06" db="EMBL/GenBank/DDBJ databases">
        <authorList>
            <consortium name="Plant Systems Biology data submission"/>
        </authorList>
    </citation>
    <scope>NUCLEOTIDE SEQUENCE</scope>
    <source>
        <strain evidence="2">D6</strain>
    </source>
</reference>
<proteinExistence type="predicted"/>